<dbReference type="Pfam" id="PF00512">
    <property type="entry name" value="HisKA"/>
    <property type="match status" value="1"/>
</dbReference>
<keyword evidence="7" id="KW-0808">Transferase</keyword>
<dbReference type="EC" id="2.7.13.3" evidence="2"/>
<dbReference type="AlphaFoldDB" id="H8GGE2"/>
<feature type="domain" description="Histidine kinase" evidence="5">
    <location>
        <begin position="245"/>
        <end position="480"/>
    </location>
</feature>
<dbReference type="Gene3D" id="3.30.565.10">
    <property type="entry name" value="Histidine kinase-like ATPase, C-terminal domain"/>
    <property type="match status" value="1"/>
</dbReference>
<dbReference type="InterPro" id="IPR036097">
    <property type="entry name" value="HisK_dim/P_sf"/>
</dbReference>
<evidence type="ECO:0000313" key="7">
    <source>
        <dbReference type="EMBL" id="EIC31222.1"/>
    </source>
</evidence>
<dbReference type="InterPro" id="IPR001789">
    <property type="entry name" value="Sig_transdc_resp-reg_receiver"/>
</dbReference>
<evidence type="ECO:0000259" key="5">
    <source>
        <dbReference type="PROSITE" id="PS50109"/>
    </source>
</evidence>
<dbReference type="HOGENOM" id="CLU_000445_114_72_6"/>
<dbReference type="eggNOG" id="COG4191">
    <property type="taxonomic scope" value="Bacteria"/>
</dbReference>
<dbReference type="GO" id="GO:0000155">
    <property type="term" value="F:phosphorelay sensor kinase activity"/>
    <property type="evidence" value="ECO:0007669"/>
    <property type="project" value="InterPro"/>
</dbReference>
<dbReference type="SMART" id="SM00448">
    <property type="entry name" value="REC"/>
    <property type="match status" value="1"/>
</dbReference>
<keyword evidence="3 4" id="KW-0597">Phosphoprotein</keyword>
<sequence length="480" mass="52526">MIDPKLRHELLNALNRIIGYAEMLIEEAAAESRQKQCDDLAVIRCAAQGVAQHLKGAFSGRLAADAGCEEDFLPICATSRNHVPADAGKTEGSRILVVDDDPDNRAHLSRLLHSRGYRIATADNGANALARLADESFDLILLDVIMPEMDGITVLARLKADKTLATLPVILISACTEMNQVIRGIELGAEDYLPKPFNSTLLHARIGASLEKKRLRDQEMHLLSQAMLAEAALDRHRALTQAVAGIAHEINTPLGIVRTALSVIQNRLSQPAIAASIGTEHAESLEDILEAAALMGKHVDHTHRLIENFKKIAVDQMVEQQETVNLPETVQDAVDLFKLSAREAKLEISLDVSGIRQAPEWRGYPGYLRQILLNFLQNIERYAYPDGGGGRVEITVKDGMDEERRTPVFTLSVRDFGTGIDSGHLTKIFDPFFTTGRGRGGTGLGLAIVKNMVTMALRGKISVDSEPHKGTCFTVTFPKQ</sequence>
<comment type="catalytic activity">
    <reaction evidence="1">
        <text>ATP + protein L-histidine = ADP + protein N-phospho-L-histidine.</text>
        <dbReference type="EC" id="2.7.13.3"/>
    </reaction>
</comment>
<accession>H8GGE2</accession>
<dbReference type="EMBL" id="CM001475">
    <property type="protein sequence ID" value="EIC31222.1"/>
    <property type="molecule type" value="Genomic_DNA"/>
</dbReference>
<dbReference type="SUPFAM" id="SSF52172">
    <property type="entry name" value="CheY-like"/>
    <property type="match status" value="1"/>
</dbReference>
<dbReference type="InterPro" id="IPR036890">
    <property type="entry name" value="HATPase_C_sf"/>
</dbReference>
<dbReference type="STRING" id="686340.Metal_3574"/>
<feature type="modified residue" description="4-aspartylphosphate" evidence="4">
    <location>
        <position position="143"/>
    </location>
</feature>
<dbReference type="Pfam" id="PF00072">
    <property type="entry name" value="Response_reg"/>
    <property type="match status" value="1"/>
</dbReference>
<dbReference type="PRINTS" id="PR00344">
    <property type="entry name" value="BCTRLSENSOR"/>
</dbReference>
<proteinExistence type="predicted"/>
<evidence type="ECO:0000256" key="2">
    <source>
        <dbReference type="ARBA" id="ARBA00012438"/>
    </source>
</evidence>
<dbReference type="Proteomes" id="UP000005090">
    <property type="component" value="Chromosome"/>
</dbReference>
<dbReference type="PANTHER" id="PTHR43547">
    <property type="entry name" value="TWO-COMPONENT HISTIDINE KINASE"/>
    <property type="match status" value="1"/>
</dbReference>
<dbReference type="CDD" id="cd00082">
    <property type="entry name" value="HisKA"/>
    <property type="match status" value="1"/>
</dbReference>
<evidence type="ECO:0000256" key="4">
    <source>
        <dbReference type="PROSITE-ProRule" id="PRU00169"/>
    </source>
</evidence>
<name>H8GGE2_METAL</name>
<dbReference type="Pfam" id="PF02518">
    <property type="entry name" value="HATPase_c"/>
    <property type="match status" value="1"/>
</dbReference>
<dbReference type="Gene3D" id="3.40.50.2300">
    <property type="match status" value="1"/>
</dbReference>
<dbReference type="SMART" id="SM00387">
    <property type="entry name" value="HATPase_c"/>
    <property type="match status" value="1"/>
</dbReference>
<dbReference type="PANTHER" id="PTHR43547:SF2">
    <property type="entry name" value="HYBRID SIGNAL TRANSDUCTION HISTIDINE KINASE C"/>
    <property type="match status" value="1"/>
</dbReference>
<dbReference type="PROSITE" id="PS50110">
    <property type="entry name" value="RESPONSE_REGULATORY"/>
    <property type="match status" value="1"/>
</dbReference>
<dbReference type="InterPro" id="IPR005467">
    <property type="entry name" value="His_kinase_dom"/>
</dbReference>
<protein>
    <recommendedName>
        <fullName evidence="2">histidine kinase</fullName>
        <ecNumber evidence="2">2.7.13.3</ecNumber>
    </recommendedName>
</protein>
<dbReference type="InterPro" id="IPR004358">
    <property type="entry name" value="Sig_transdc_His_kin-like_C"/>
</dbReference>
<organism evidence="7 8">
    <name type="scientific">Methylomicrobium album BG8</name>
    <dbReference type="NCBI Taxonomy" id="686340"/>
    <lineage>
        <taxon>Bacteria</taxon>
        <taxon>Pseudomonadati</taxon>
        <taxon>Pseudomonadota</taxon>
        <taxon>Gammaproteobacteria</taxon>
        <taxon>Methylococcales</taxon>
        <taxon>Methylococcaceae</taxon>
        <taxon>Methylomicrobium</taxon>
    </lineage>
</organism>
<dbReference type="InterPro" id="IPR003661">
    <property type="entry name" value="HisK_dim/P_dom"/>
</dbReference>
<reference evidence="7 8" key="1">
    <citation type="journal article" date="2013" name="Genome Announc.">
        <title>Genome Sequence of the Obligate Gammaproteobacterial Methanotroph Methylomicrobium album Strain BG8.</title>
        <authorList>
            <person name="Kits K.D."/>
            <person name="Kalyuzhnaya M.G."/>
            <person name="Klotz M.G."/>
            <person name="Jetten M.S."/>
            <person name="Op den Camp H.J."/>
            <person name="Vuilleumier S."/>
            <person name="Bringel F."/>
            <person name="Dispirito A.A."/>
            <person name="Murrell J.C."/>
            <person name="Bruce D."/>
            <person name="Cheng J.F."/>
            <person name="Copeland A."/>
            <person name="Goodwin L."/>
            <person name="Hauser L."/>
            <person name="Lajus A."/>
            <person name="Land M.L."/>
            <person name="Lapidus A."/>
            <person name="Lucas S."/>
            <person name="Medigue C."/>
            <person name="Pitluck S."/>
            <person name="Woyke T."/>
            <person name="Zeytun A."/>
            <person name="Stein L.Y."/>
        </authorList>
    </citation>
    <scope>NUCLEOTIDE SEQUENCE [LARGE SCALE GENOMIC DNA]</scope>
    <source>
        <strain evidence="7 8">BG8</strain>
    </source>
</reference>
<evidence type="ECO:0000256" key="3">
    <source>
        <dbReference type="ARBA" id="ARBA00022553"/>
    </source>
</evidence>
<dbReference type="PROSITE" id="PS50109">
    <property type="entry name" value="HIS_KIN"/>
    <property type="match status" value="1"/>
</dbReference>
<feature type="domain" description="Response regulatory" evidence="6">
    <location>
        <begin position="94"/>
        <end position="210"/>
    </location>
</feature>
<dbReference type="Gene3D" id="1.10.287.130">
    <property type="match status" value="1"/>
</dbReference>
<dbReference type="SUPFAM" id="SSF47384">
    <property type="entry name" value="Homodimeric domain of signal transducing histidine kinase"/>
    <property type="match status" value="1"/>
</dbReference>
<keyword evidence="7" id="KW-0418">Kinase</keyword>
<dbReference type="InterPro" id="IPR003594">
    <property type="entry name" value="HATPase_dom"/>
</dbReference>
<evidence type="ECO:0000256" key="1">
    <source>
        <dbReference type="ARBA" id="ARBA00000085"/>
    </source>
</evidence>
<dbReference type="RefSeq" id="WP_005374432.1">
    <property type="nucleotide sequence ID" value="NZ_CM001475.1"/>
</dbReference>
<keyword evidence="8" id="KW-1185">Reference proteome</keyword>
<evidence type="ECO:0000313" key="8">
    <source>
        <dbReference type="Proteomes" id="UP000005090"/>
    </source>
</evidence>
<dbReference type="SUPFAM" id="SSF55874">
    <property type="entry name" value="ATPase domain of HSP90 chaperone/DNA topoisomerase II/histidine kinase"/>
    <property type="match status" value="1"/>
</dbReference>
<gene>
    <name evidence="7" type="ORF">Metal_3574</name>
</gene>
<evidence type="ECO:0000259" key="6">
    <source>
        <dbReference type="PROSITE" id="PS50110"/>
    </source>
</evidence>
<dbReference type="InterPro" id="IPR011006">
    <property type="entry name" value="CheY-like_superfamily"/>
</dbReference>